<comment type="caution">
    <text evidence="2">The sequence shown here is derived from an EMBL/GenBank/DDBJ whole genome shotgun (WGS) entry which is preliminary data.</text>
</comment>
<dbReference type="EMBL" id="LGRB01000008">
    <property type="protein sequence ID" value="OCT53055.1"/>
    <property type="molecule type" value="Genomic_DNA"/>
</dbReference>
<evidence type="ECO:0000313" key="2">
    <source>
        <dbReference type="EMBL" id="OCT53055.1"/>
    </source>
</evidence>
<dbReference type="Pfam" id="PF00651">
    <property type="entry name" value="BTB"/>
    <property type="match status" value="1"/>
</dbReference>
<keyword evidence="3" id="KW-1185">Reference proteome</keyword>
<accession>A0A1C1CX50</accession>
<sequence>MDGSEVALAPAESKPPTKLSHHFAASPIVTVSVGKEQVTYRTHKDILIERCPFFAKMFDSGMSEAHTNHVQLPEDSHAAFEQFLSWILL</sequence>
<dbReference type="VEuPathDB" id="FungiDB:G647_04390"/>
<dbReference type="CDD" id="cd18186">
    <property type="entry name" value="BTB_POZ_ZBTB_KLHL-like"/>
    <property type="match status" value="1"/>
</dbReference>
<dbReference type="InterPro" id="IPR011333">
    <property type="entry name" value="SKP1/BTB/POZ_sf"/>
</dbReference>
<proteinExistence type="predicted"/>
<dbReference type="InterPro" id="IPR000210">
    <property type="entry name" value="BTB/POZ_dom"/>
</dbReference>
<reference evidence="3" key="1">
    <citation type="submission" date="2015-07" db="EMBL/GenBank/DDBJ databases">
        <authorList>
            <person name="Teixeira M.M."/>
            <person name="Souza R.C."/>
            <person name="Almeida L.G."/>
            <person name="Vicente V.A."/>
            <person name="de Hoog S."/>
            <person name="Bocca A.L."/>
            <person name="de Almeida S.R."/>
            <person name="Vasconcelos A.T."/>
            <person name="Felipe M.S."/>
        </authorList>
    </citation>
    <scope>NUCLEOTIDE SEQUENCE [LARGE SCALE GENOMIC DNA]</scope>
    <source>
        <strain evidence="3">KSF</strain>
    </source>
</reference>
<dbReference type="Proteomes" id="UP000094526">
    <property type="component" value="Unassembled WGS sequence"/>
</dbReference>
<dbReference type="STRING" id="86049.A0A1C1CX50"/>
<name>A0A1C1CX50_9EURO</name>
<protein>
    <recommendedName>
        <fullName evidence="1">BTB domain-containing protein</fullName>
    </recommendedName>
</protein>
<dbReference type="PANTHER" id="PTHR47843:SF3">
    <property type="entry name" value="BTB DOMAIN-CONTAINING PROTEIN"/>
    <property type="match status" value="1"/>
</dbReference>
<dbReference type="PANTHER" id="PTHR47843">
    <property type="entry name" value="BTB DOMAIN-CONTAINING PROTEIN-RELATED"/>
    <property type="match status" value="1"/>
</dbReference>
<gene>
    <name evidence="2" type="ORF">CLCR_11043</name>
</gene>
<dbReference type="Gene3D" id="3.30.710.10">
    <property type="entry name" value="Potassium Channel Kv1.1, Chain A"/>
    <property type="match status" value="1"/>
</dbReference>
<dbReference type="AlphaFoldDB" id="A0A1C1CX50"/>
<organism evidence="2 3">
    <name type="scientific">Cladophialophora carrionii</name>
    <dbReference type="NCBI Taxonomy" id="86049"/>
    <lineage>
        <taxon>Eukaryota</taxon>
        <taxon>Fungi</taxon>
        <taxon>Dikarya</taxon>
        <taxon>Ascomycota</taxon>
        <taxon>Pezizomycotina</taxon>
        <taxon>Eurotiomycetes</taxon>
        <taxon>Chaetothyriomycetidae</taxon>
        <taxon>Chaetothyriales</taxon>
        <taxon>Herpotrichiellaceae</taxon>
        <taxon>Cladophialophora</taxon>
    </lineage>
</organism>
<dbReference type="OrthoDB" id="4141102at2759"/>
<dbReference type="VEuPathDB" id="FungiDB:CLCR_11043"/>
<evidence type="ECO:0000313" key="3">
    <source>
        <dbReference type="Proteomes" id="UP000094526"/>
    </source>
</evidence>
<evidence type="ECO:0000259" key="1">
    <source>
        <dbReference type="PROSITE" id="PS50097"/>
    </source>
</evidence>
<feature type="domain" description="BTB" evidence="1">
    <location>
        <begin position="29"/>
        <end position="89"/>
    </location>
</feature>
<dbReference type="PROSITE" id="PS50097">
    <property type="entry name" value="BTB"/>
    <property type="match status" value="1"/>
</dbReference>
<dbReference type="SUPFAM" id="SSF54695">
    <property type="entry name" value="POZ domain"/>
    <property type="match status" value="1"/>
</dbReference>